<keyword evidence="1" id="KW-1133">Transmembrane helix</keyword>
<accession>A0A382NU52</accession>
<evidence type="ECO:0000313" key="2">
    <source>
        <dbReference type="EMBL" id="SVC63242.1"/>
    </source>
</evidence>
<protein>
    <submittedName>
        <fullName evidence="2">Uncharacterized protein</fullName>
    </submittedName>
</protein>
<feature type="transmembrane region" description="Helical" evidence="1">
    <location>
        <begin position="34"/>
        <end position="55"/>
    </location>
</feature>
<feature type="non-terminal residue" evidence="2">
    <location>
        <position position="67"/>
    </location>
</feature>
<sequence>MGQISIVIIAGLIFLISFEPGENHVSTNYQQICLVTLIMVVGPAIMAYLFGLWATRTIPINPSSRTR</sequence>
<keyword evidence="1" id="KW-0472">Membrane</keyword>
<reference evidence="2" key="1">
    <citation type="submission" date="2018-05" db="EMBL/GenBank/DDBJ databases">
        <authorList>
            <person name="Lanie J.A."/>
            <person name="Ng W.-L."/>
            <person name="Kazmierczak K.M."/>
            <person name="Andrzejewski T.M."/>
            <person name="Davidsen T.M."/>
            <person name="Wayne K.J."/>
            <person name="Tettelin H."/>
            <person name="Glass J.I."/>
            <person name="Rusch D."/>
            <person name="Podicherti R."/>
            <person name="Tsui H.-C.T."/>
            <person name="Winkler M.E."/>
        </authorList>
    </citation>
    <scope>NUCLEOTIDE SEQUENCE</scope>
</reference>
<organism evidence="2">
    <name type="scientific">marine metagenome</name>
    <dbReference type="NCBI Taxonomy" id="408172"/>
    <lineage>
        <taxon>unclassified sequences</taxon>
        <taxon>metagenomes</taxon>
        <taxon>ecological metagenomes</taxon>
    </lineage>
</organism>
<dbReference type="EMBL" id="UINC01101983">
    <property type="protein sequence ID" value="SVC63242.1"/>
    <property type="molecule type" value="Genomic_DNA"/>
</dbReference>
<keyword evidence="1" id="KW-0812">Transmembrane</keyword>
<name>A0A382NU52_9ZZZZ</name>
<dbReference type="AlphaFoldDB" id="A0A382NU52"/>
<proteinExistence type="predicted"/>
<evidence type="ECO:0000256" key="1">
    <source>
        <dbReference type="SAM" id="Phobius"/>
    </source>
</evidence>
<gene>
    <name evidence="2" type="ORF">METZ01_LOCUS316096</name>
</gene>